<dbReference type="Proteomes" id="UP000199111">
    <property type="component" value="Unassembled WGS sequence"/>
</dbReference>
<dbReference type="AlphaFoldDB" id="A0A1I4FWH2"/>
<dbReference type="GeneID" id="96303885"/>
<protein>
    <submittedName>
        <fullName evidence="3">Tn3 transposase DDE domain-containing protein</fullName>
    </submittedName>
</protein>
<evidence type="ECO:0000256" key="1">
    <source>
        <dbReference type="SAM" id="MobiDB-lite"/>
    </source>
</evidence>
<reference evidence="4" key="1">
    <citation type="submission" date="2016-10" db="EMBL/GenBank/DDBJ databases">
        <authorList>
            <person name="Varghese N."/>
            <person name="Submissions S."/>
        </authorList>
    </citation>
    <scope>NUCLEOTIDE SEQUENCE [LARGE SCALE GENOMIC DNA]</scope>
    <source>
        <strain evidence="4">CGMCC 4.2126</strain>
    </source>
</reference>
<proteinExistence type="predicted"/>
<dbReference type="GO" id="GO:0004803">
    <property type="term" value="F:transposase activity"/>
    <property type="evidence" value="ECO:0007669"/>
    <property type="project" value="InterPro"/>
</dbReference>
<evidence type="ECO:0000259" key="2">
    <source>
        <dbReference type="Pfam" id="PF01526"/>
    </source>
</evidence>
<dbReference type="RefSeq" id="WP_218158992.1">
    <property type="nucleotide sequence ID" value="NZ_FOQY01000075.1"/>
</dbReference>
<keyword evidence="4" id="KW-1185">Reference proteome</keyword>
<name>A0A1I4FWH2_9ACTN</name>
<feature type="region of interest" description="Disordered" evidence="1">
    <location>
        <begin position="140"/>
        <end position="171"/>
    </location>
</feature>
<organism evidence="3 4">
    <name type="scientific">Streptosporangium canum</name>
    <dbReference type="NCBI Taxonomy" id="324952"/>
    <lineage>
        <taxon>Bacteria</taxon>
        <taxon>Bacillati</taxon>
        <taxon>Actinomycetota</taxon>
        <taxon>Actinomycetes</taxon>
        <taxon>Streptosporangiales</taxon>
        <taxon>Streptosporangiaceae</taxon>
        <taxon>Streptosporangium</taxon>
    </lineage>
</organism>
<accession>A0A1I4FWH2</accession>
<evidence type="ECO:0000313" key="3">
    <source>
        <dbReference type="EMBL" id="SFL21829.1"/>
    </source>
</evidence>
<evidence type="ECO:0000313" key="4">
    <source>
        <dbReference type="Proteomes" id="UP000199111"/>
    </source>
</evidence>
<feature type="domain" description="Tn3 transposase DDE" evidence="2">
    <location>
        <begin position="42"/>
        <end position="159"/>
    </location>
</feature>
<gene>
    <name evidence="3" type="ORF">SAMN05216275_1756</name>
</gene>
<dbReference type="Pfam" id="PF01526">
    <property type="entry name" value="DDE_Tnp_Tn3"/>
    <property type="match status" value="1"/>
</dbReference>
<dbReference type="GO" id="GO:0006313">
    <property type="term" value="P:DNA transposition"/>
    <property type="evidence" value="ECO:0007669"/>
    <property type="project" value="InterPro"/>
</dbReference>
<dbReference type="InterPro" id="IPR002513">
    <property type="entry name" value="Tn3_Tnp_DDE_dom"/>
</dbReference>
<dbReference type="EMBL" id="FOQY01000075">
    <property type="protein sequence ID" value="SFL21829.1"/>
    <property type="molecule type" value="Genomic_DNA"/>
</dbReference>
<sequence length="171" mass="18415">MRLDDGGDLVISPLTAEDVPAEATALKAELTEMLPFAPIVSLLIELDKRTGYLDCFTHAGGKQASSPELKRNLIAVLLAHSANLGLTRMADACGISYDVLAWTSEWYVREETLRAANLAIIDYHQRLPLTPIFGTGTLSSSDGQRFPTRGKSVTARAHSASGALPPQEPLQ</sequence>